<evidence type="ECO:0000256" key="4">
    <source>
        <dbReference type="ARBA" id="ARBA00022651"/>
    </source>
</evidence>
<keyword evidence="5 11" id="KW-0732">Signal</keyword>
<evidence type="ECO:0000256" key="10">
    <source>
        <dbReference type="SAM" id="MobiDB-lite"/>
    </source>
</evidence>
<feature type="chain" id="PRO_5043787854" description="feruloyl esterase" evidence="11">
    <location>
        <begin position="23"/>
        <end position="334"/>
    </location>
</feature>
<keyword evidence="8" id="KW-0624">Polysaccharide degradation</keyword>
<dbReference type="GO" id="GO:0045493">
    <property type="term" value="P:xylan catabolic process"/>
    <property type="evidence" value="ECO:0007669"/>
    <property type="project" value="UniProtKB-KW"/>
</dbReference>
<keyword evidence="13" id="KW-1185">Reference proteome</keyword>
<evidence type="ECO:0000256" key="11">
    <source>
        <dbReference type="SAM" id="SignalP"/>
    </source>
</evidence>
<reference evidence="12 13" key="1">
    <citation type="submission" date="2021-11" db="EMBL/GenBank/DDBJ databases">
        <title>Black yeast isolated from Biological Soil Crust.</title>
        <authorList>
            <person name="Kurbessoian T."/>
        </authorList>
    </citation>
    <scope>NUCLEOTIDE SEQUENCE [LARGE SCALE GENOMIC DNA]</scope>
    <source>
        <strain evidence="12 13">CCFEE 5522</strain>
    </source>
</reference>
<dbReference type="Gene3D" id="3.40.50.1820">
    <property type="entry name" value="alpha/beta hydrolase"/>
    <property type="match status" value="1"/>
</dbReference>
<dbReference type="Proteomes" id="UP001324427">
    <property type="component" value="Unassembled WGS sequence"/>
</dbReference>
<keyword evidence="6" id="KW-0378">Hydrolase</keyword>
<sequence>MHFIMLTCLGFAVAALPGSVSAAATPSGYPPPPAHDRVGTTGCGKPHTPGYHYRDTHGNFSIVSGTSTRYYAVQVSQGYNARQPHPLIFDYHGNGDTSTEQHRNSQYYNYPASQKYVVIYPQGLNRSWEGPSYAVKGTDDLQFTTDLLAHVQAEYCVDPTRVYASGKSNGGGFVDTLACSDHGDSFAAFAMASAALYTDTNRTSCSKKRAILETHGHNDTVISYAGGQGKGGPLPNVGKWVKWWGERNCGLDAKAQVTGDLGGYNITSYSCGGLENVTQHYHFAQLGHCWPNAFADNYDAIHLTSQNCSEVRVLDYTPVVLGFFGKWDLGNAPK</sequence>
<keyword evidence="7" id="KW-0119">Carbohydrate metabolism</keyword>
<dbReference type="AlphaFoldDB" id="A0AAV9JAY8"/>
<evidence type="ECO:0000313" key="13">
    <source>
        <dbReference type="Proteomes" id="UP001324427"/>
    </source>
</evidence>
<keyword evidence="3" id="KW-0964">Secreted</keyword>
<evidence type="ECO:0000256" key="1">
    <source>
        <dbReference type="ARBA" id="ARBA00004613"/>
    </source>
</evidence>
<evidence type="ECO:0000256" key="2">
    <source>
        <dbReference type="ARBA" id="ARBA00013091"/>
    </source>
</evidence>
<evidence type="ECO:0000313" key="12">
    <source>
        <dbReference type="EMBL" id="KAK4541961.1"/>
    </source>
</evidence>
<evidence type="ECO:0000256" key="5">
    <source>
        <dbReference type="ARBA" id="ARBA00022729"/>
    </source>
</evidence>
<dbReference type="InterPro" id="IPR043595">
    <property type="entry name" value="FaeB/C/D"/>
</dbReference>
<dbReference type="InterPro" id="IPR029058">
    <property type="entry name" value="AB_hydrolase_fold"/>
</dbReference>
<name>A0AAV9JAY8_9PEZI</name>
<evidence type="ECO:0000256" key="6">
    <source>
        <dbReference type="ARBA" id="ARBA00022801"/>
    </source>
</evidence>
<evidence type="ECO:0000256" key="7">
    <source>
        <dbReference type="ARBA" id="ARBA00023277"/>
    </source>
</evidence>
<keyword evidence="4" id="KW-0858">Xylan degradation</keyword>
<protein>
    <recommendedName>
        <fullName evidence="2">feruloyl esterase</fullName>
        <ecNumber evidence="2">3.1.1.73</ecNumber>
    </recommendedName>
</protein>
<evidence type="ECO:0000256" key="3">
    <source>
        <dbReference type="ARBA" id="ARBA00022525"/>
    </source>
</evidence>
<accession>A0AAV9JAY8</accession>
<dbReference type="EC" id="3.1.1.73" evidence="2"/>
<dbReference type="GO" id="GO:0005576">
    <property type="term" value="C:extracellular region"/>
    <property type="evidence" value="ECO:0007669"/>
    <property type="project" value="UniProtKB-SubCell"/>
</dbReference>
<dbReference type="GO" id="GO:0030600">
    <property type="term" value="F:feruloyl esterase activity"/>
    <property type="evidence" value="ECO:0007669"/>
    <property type="project" value="UniProtKB-EC"/>
</dbReference>
<evidence type="ECO:0000256" key="9">
    <source>
        <dbReference type="ARBA" id="ARBA00034075"/>
    </source>
</evidence>
<evidence type="ECO:0000256" key="8">
    <source>
        <dbReference type="ARBA" id="ARBA00023326"/>
    </source>
</evidence>
<comment type="caution">
    <text evidence="12">The sequence shown here is derived from an EMBL/GenBank/DDBJ whole genome shotgun (WGS) entry which is preliminary data.</text>
</comment>
<proteinExistence type="predicted"/>
<feature type="region of interest" description="Disordered" evidence="10">
    <location>
        <begin position="24"/>
        <end position="50"/>
    </location>
</feature>
<dbReference type="SUPFAM" id="SSF53474">
    <property type="entry name" value="alpha/beta-Hydrolases"/>
    <property type="match status" value="1"/>
</dbReference>
<dbReference type="PANTHER" id="PTHR38050">
    <property type="match status" value="1"/>
</dbReference>
<comment type="catalytic activity">
    <reaction evidence="9">
        <text>feruloyl-polysaccharide + H2O = ferulate + polysaccharide.</text>
        <dbReference type="EC" id="3.1.1.73"/>
    </reaction>
</comment>
<dbReference type="PANTHER" id="PTHR38050:SF2">
    <property type="entry name" value="FERULOYL ESTERASE C-RELATED"/>
    <property type="match status" value="1"/>
</dbReference>
<dbReference type="EMBL" id="JAVFHQ010000046">
    <property type="protein sequence ID" value="KAK4541961.1"/>
    <property type="molecule type" value="Genomic_DNA"/>
</dbReference>
<feature type="signal peptide" evidence="11">
    <location>
        <begin position="1"/>
        <end position="22"/>
    </location>
</feature>
<comment type="subcellular location">
    <subcellularLocation>
        <location evidence="1">Secreted</location>
    </subcellularLocation>
</comment>
<organism evidence="12 13">
    <name type="scientific">Oleoguttula mirabilis</name>
    <dbReference type="NCBI Taxonomy" id="1507867"/>
    <lineage>
        <taxon>Eukaryota</taxon>
        <taxon>Fungi</taxon>
        <taxon>Dikarya</taxon>
        <taxon>Ascomycota</taxon>
        <taxon>Pezizomycotina</taxon>
        <taxon>Dothideomycetes</taxon>
        <taxon>Dothideomycetidae</taxon>
        <taxon>Mycosphaerellales</taxon>
        <taxon>Teratosphaeriaceae</taxon>
        <taxon>Oleoguttula</taxon>
    </lineage>
</organism>
<gene>
    <name evidence="12" type="ORF">LTR36_007161</name>
</gene>